<feature type="domain" description="GT23" evidence="5">
    <location>
        <begin position="99"/>
        <end position="180"/>
    </location>
</feature>
<feature type="region of interest" description="Disordered" evidence="4">
    <location>
        <begin position="73"/>
        <end position="93"/>
    </location>
</feature>
<keyword evidence="2 3" id="KW-0808">Transferase</keyword>
<dbReference type="Proteomes" id="UP000281553">
    <property type="component" value="Unassembled WGS sequence"/>
</dbReference>
<name>A0A3P7MRI5_DIBLA</name>
<gene>
    <name evidence="6" type="ORF">DILT_LOCUS15352</name>
</gene>
<evidence type="ECO:0000313" key="6">
    <source>
        <dbReference type="EMBL" id="VDN29350.1"/>
    </source>
</evidence>
<dbReference type="AlphaFoldDB" id="A0A3P7MRI5"/>
<evidence type="ECO:0000256" key="4">
    <source>
        <dbReference type="SAM" id="MobiDB-lite"/>
    </source>
</evidence>
<evidence type="ECO:0000259" key="5">
    <source>
        <dbReference type="PROSITE" id="PS51659"/>
    </source>
</evidence>
<dbReference type="GO" id="GO:0006487">
    <property type="term" value="P:protein N-linked glycosylation"/>
    <property type="evidence" value="ECO:0007669"/>
    <property type="project" value="TreeGrafter"/>
</dbReference>
<dbReference type="OrthoDB" id="6435034at2759"/>
<reference evidence="6 7" key="1">
    <citation type="submission" date="2018-11" db="EMBL/GenBank/DDBJ databases">
        <authorList>
            <consortium name="Pathogen Informatics"/>
        </authorList>
    </citation>
    <scope>NUCLEOTIDE SEQUENCE [LARGE SCALE GENOMIC DNA]</scope>
</reference>
<dbReference type="InterPro" id="IPR027350">
    <property type="entry name" value="GT23_dom"/>
</dbReference>
<organism evidence="6 7">
    <name type="scientific">Dibothriocephalus latus</name>
    <name type="common">Fish tapeworm</name>
    <name type="synonym">Diphyllobothrium latum</name>
    <dbReference type="NCBI Taxonomy" id="60516"/>
    <lineage>
        <taxon>Eukaryota</taxon>
        <taxon>Metazoa</taxon>
        <taxon>Spiralia</taxon>
        <taxon>Lophotrochozoa</taxon>
        <taxon>Platyhelminthes</taxon>
        <taxon>Cestoda</taxon>
        <taxon>Eucestoda</taxon>
        <taxon>Diphyllobothriidea</taxon>
        <taxon>Diphyllobothriidae</taxon>
        <taxon>Dibothriocephalus</taxon>
    </lineage>
</organism>
<dbReference type="PANTHER" id="PTHR13132:SF29">
    <property type="entry name" value="ALPHA-(1,6)-FUCOSYLTRANSFERASE"/>
    <property type="match status" value="1"/>
</dbReference>
<proteinExistence type="inferred from homology"/>
<evidence type="ECO:0000256" key="2">
    <source>
        <dbReference type="ARBA" id="ARBA00022679"/>
    </source>
</evidence>
<accession>A0A3P7MRI5</accession>
<keyword evidence="1 3" id="KW-0328">Glycosyltransferase</keyword>
<keyword evidence="7" id="KW-1185">Reference proteome</keyword>
<dbReference type="Gene3D" id="3.40.50.11350">
    <property type="match status" value="1"/>
</dbReference>
<evidence type="ECO:0000256" key="3">
    <source>
        <dbReference type="PROSITE-ProRule" id="PRU00992"/>
    </source>
</evidence>
<dbReference type="GO" id="GO:0046921">
    <property type="term" value="F:alpha-(1-&gt;6)-fucosyltransferase activity"/>
    <property type="evidence" value="ECO:0007669"/>
    <property type="project" value="TreeGrafter"/>
</dbReference>
<sequence length="180" mass="20087">MQIRAMRTGAGSIAYIFVLSKCAKTAADILSALQIDTDAVFARSVLIGSILFHFPLRFLKEWLDDDAKIPPQKRLPSHTSNRHHFPSHIPDEQPSSAIKRRVLVTTDDASVFAEAQRKYPNYEFIGDSQRAKSAELSSRYTHDALVAVITDVVALSHTDYLVCTFSSQVSRSPYPPHTLT</sequence>
<evidence type="ECO:0000313" key="7">
    <source>
        <dbReference type="Proteomes" id="UP000281553"/>
    </source>
</evidence>
<dbReference type="PROSITE" id="PS51659">
    <property type="entry name" value="GT23"/>
    <property type="match status" value="1"/>
</dbReference>
<protein>
    <recommendedName>
        <fullName evidence="5">GT23 domain-containing protein</fullName>
    </recommendedName>
</protein>
<dbReference type="InterPro" id="IPR045573">
    <property type="entry name" value="Fut8_N_cat"/>
</dbReference>
<evidence type="ECO:0000256" key="1">
    <source>
        <dbReference type="ARBA" id="ARBA00022676"/>
    </source>
</evidence>
<dbReference type="EMBL" id="UYRU01078651">
    <property type="protein sequence ID" value="VDN29350.1"/>
    <property type="molecule type" value="Genomic_DNA"/>
</dbReference>
<comment type="similarity">
    <text evidence="3">Belongs to the glycosyltransferase 23 family.</text>
</comment>
<dbReference type="PANTHER" id="PTHR13132">
    <property type="entry name" value="ALPHA- 1,6 -FUCOSYLTRANSFERASE"/>
    <property type="match status" value="1"/>
</dbReference>
<dbReference type="Pfam" id="PF19745">
    <property type="entry name" value="FUT8_N_cat"/>
    <property type="match status" value="1"/>
</dbReference>
<comment type="caution">
    <text evidence="3">Lacks conserved residue(s) required for the propagation of feature annotation.</text>
</comment>